<gene>
    <name evidence="2" type="ORF">HPB48_023991</name>
</gene>
<organism evidence="2 3">
    <name type="scientific">Haemaphysalis longicornis</name>
    <name type="common">Bush tick</name>
    <dbReference type="NCBI Taxonomy" id="44386"/>
    <lineage>
        <taxon>Eukaryota</taxon>
        <taxon>Metazoa</taxon>
        <taxon>Ecdysozoa</taxon>
        <taxon>Arthropoda</taxon>
        <taxon>Chelicerata</taxon>
        <taxon>Arachnida</taxon>
        <taxon>Acari</taxon>
        <taxon>Parasitiformes</taxon>
        <taxon>Ixodida</taxon>
        <taxon>Ixodoidea</taxon>
        <taxon>Ixodidae</taxon>
        <taxon>Haemaphysalinae</taxon>
        <taxon>Haemaphysalis</taxon>
    </lineage>
</organism>
<comment type="caution">
    <text evidence="2">The sequence shown here is derived from an EMBL/GenBank/DDBJ whole genome shotgun (WGS) entry which is preliminary data.</text>
</comment>
<accession>A0A9J6H8V2</accession>
<keyword evidence="1" id="KW-0175">Coiled coil</keyword>
<evidence type="ECO:0000256" key="1">
    <source>
        <dbReference type="SAM" id="Coils"/>
    </source>
</evidence>
<protein>
    <submittedName>
        <fullName evidence="2">Uncharacterized protein</fullName>
    </submittedName>
</protein>
<proteinExistence type="predicted"/>
<dbReference type="OrthoDB" id="6509011at2759"/>
<dbReference type="VEuPathDB" id="VectorBase:HLOH_043046"/>
<dbReference type="EMBL" id="JABSTR010000988">
    <property type="protein sequence ID" value="KAH9383165.1"/>
    <property type="molecule type" value="Genomic_DNA"/>
</dbReference>
<dbReference type="Proteomes" id="UP000821853">
    <property type="component" value="Unassembled WGS sequence"/>
</dbReference>
<keyword evidence="3" id="KW-1185">Reference proteome</keyword>
<evidence type="ECO:0000313" key="2">
    <source>
        <dbReference type="EMBL" id="KAH9383165.1"/>
    </source>
</evidence>
<dbReference type="Gene3D" id="1.20.5.400">
    <property type="match status" value="1"/>
</dbReference>
<feature type="coiled-coil region" evidence="1">
    <location>
        <begin position="22"/>
        <end position="66"/>
    </location>
</feature>
<sequence>MASESDFKREMRKEIREMKSGLDYMTKDVEDLKKECAALKKENSQLKTKNEEIAQELAELRGMAKENSLRITAQDQYSRNKNLEVKGIPQEKNENLVAVLTKVGDALGEQISEHDVEICHRIPARRNTAGGQDSVQVQSPSSDATPGIVVVFKNRLKRDAVLGKARKTRVATDELGFSVRKPVFVNEHLCPPIKRLLGMTIAKKKRDELAICVDEGWKSVRTANGAVPPPLDMLRS</sequence>
<reference evidence="2 3" key="1">
    <citation type="journal article" date="2020" name="Cell">
        <title>Large-Scale Comparative Analyses of Tick Genomes Elucidate Their Genetic Diversity and Vector Capacities.</title>
        <authorList>
            <consortium name="Tick Genome and Microbiome Consortium (TIGMIC)"/>
            <person name="Jia N."/>
            <person name="Wang J."/>
            <person name="Shi W."/>
            <person name="Du L."/>
            <person name="Sun Y."/>
            <person name="Zhan W."/>
            <person name="Jiang J.F."/>
            <person name="Wang Q."/>
            <person name="Zhang B."/>
            <person name="Ji P."/>
            <person name="Bell-Sakyi L."/>
            <person name="Cui X.M."/>
            <person name="Yuan T.T."/>
            <person name="Jiang B.G."/>
            <person name="Yang W.F."/>
            <person name="Lam T.T."/>
            <person name="Chang Q.C."/>
            <person name="Ding S.J."/>
            <person name="Wang X.J."/>
            <person name="Zhu J.G."/>
            <person name="Ruan X.D."/>
            <person name="Zhao L."/>
            <person name="Wei J.T."/>
            <person name="Ye R.Z."/>
            <person name="Que T.C."/>
            <person name="Du C.H."/>
            <person name="Zhou Y.H."/>
            <person name="Cheng J.X."/>
            <person name="Dai P.F."/>
            <person name="Guo W.B."/>
            <person name="Han X.H."/>
            <person name="Huang E.J."/>
            <person name="Li L.F."/>
            <person name="Wei W."/>
            <person name="Gao Y.C."/>
            <person name="Liu J.Z."/>
            <person name="Shao H.Z."/>
            <person name="Wang X."/>
            <person name="Wang C.C."/>
            <person name="Yang T.C."/>
            <person name="Huo Q.B."/>
            <person name="Li W."/>
            <person name="Chen H.Y."/>
            <person name="Chen S.E."/>
            <person name="Zhou L.G."/>
            <person name="Ni X.B."/>
            <person name="Tian J.H."/>
            <person name="Sheng Y."/>
            <person name="Liu T."/>
            <person name="Pan Y.S."/>
            <person name="Xia L.Y."/>
            <person name="Li J."/>
            <person name="Zhao F."/>
            <person name="Cao W.C."/>
        </authorList>
    </citation>
    <scope>NUCLEOTIDE SEQUENCE [LARGE SCALE GENOMIC DNA]</scope>
    <source>
        <strain evidence="2">HaeL-2018</strain>
    </source>
</reference>
<evidence type="ECO:0000313" key="3">
    <source>
        <dbReference type="Proteomes" id="UP000821853"/>
    </source>
</evidence>
<dbReference type="AlphaFoldDB" id="A0A9J6H8V2"/>
<name>A0A9J6H8V2_HAELO</name>